<evidence type="ECO:0000256" key="1">
    <source>
        <dbReference type="ARBA" id="ARBA00001933"/>
    </source>
</evidence>
<dbReference type="Gene3D" id="3.40.640.10">
    <property type="entry name" value="Type I PLP-dependent aspartate aminotransferase-like (Major domain)"/>
    <property type="match status" value="1"/>
</dbReference>
<evidence type="ECO:0000256" key="2">
    <source>
        <dbReference type="ARBA" id="ARBA00022898"/>
    </source>
</evidence>
<dbReference type="EMBL" id="CP043494">
    <property type="protein sequence ID" value="WNG47584.1"/>
    <property type="molecule type" value="Genomic_DNA"/>
</dbReference>
<keyword evidence="2" id="KW-0663">Pyridoxal phosphate</keyword>
<evidence type="ECO:0000259" key="5">
    <source>
        <dbReference type="Pfam" id="PF00155"/>
    </source>
</evidence>
<evidence type="ECO:0000313" key="7">
    <source>
        <dbReference type="Proteomes" id="UP001611383"/>
    </source>
</evidence>
<name>A0ABY9WWQ3_9BACT</name>
<keyword evidence="3" id="KW-0808">Transferase</keyword>
<organism evidence="6 7">
    <name type="scientific">Archangium minus</name>
    <dbReference type="NCBI Taxonomy" id="83450"/>
    <lineage>
        <taxon>Bacteria</taxon>
        <taxon>Pseudomonadati</taxon>
        <taxon>Myxococcota</taxon>
        <taxon>Myxococcia</taxon>
        <taxon>Myxococcales</taxon>
        <taxon>Cystobacterineae</taxon>
        <taxon>Archangiaceae</taxon>
        <taxon>Archangium</taxon>
    </lineage>
</organism>
<gene>
    <name evidence="6" type="ORF">F0U60_28270</name>
</gene>
<dbReference type="PANTHER" id="PTHR42885:SF1">
    <property type="entry name" value="THREONINE-PHOSPHATE DECARBOXYLASE"/>
    <property type="match status" value="1"/>
</dbReference>
<feature type="region of interest" description="Disordered" evidence="4">
    <location>
        <begin position="1"/>
        <end position="28"/>
    </location>
</feature>
<keyword evidence="3 6" id="KW-0032">Aminotransferase</keyword>
<proteinExistence type="inferred from homology"/>
<evidence type="ECO:0000256" key="3">
    <source>
        <dbReference type="RuleBase" id="RU000481"/>
    </source>
</evidence>
<dbReference type="InterPro" id="IPR004838">
    <property type="entry name" value="NHTrfase_class1_PyrdxlP-BS"/>
</dbReference>
<dbReference type="Gene3D" id="3.90.1150.10">
    <property type="entry name" value="Aspartate Aminotransferase, domain 1"/>
    <property type="match status" value="1"/>
</dbReference>
<protein>
    <recommendedName>
        <fullName evidence="3">Aminotransferase</fullName>
        <ecNumber evidence="3">2.6.1.-</ecNumber>
    </recommendedName>
</protein>
<dbReference type="InterPro" id="IPR015422">
    <property type="entry name" value="PyrdxlP-dep_Trfase_small"/>
</dbReference>
<dbReference type="CDD" id="cd00609">
    <property type="entry name" value="AAT_like"/>
    <property type="match status" value="1"/>
</dbReference>
<dbReference type="InterPro" id="IPR015424">
    <property type="entry name" value="PyrdxlP-dep_Trfase"/>
</dbReference>
<dbReference type="Pfam" id="PF00155">
    <property type="entry name" value="Aminotran_1_2"/>
    <property type="match status" value="1"/>
</dbReference>
<comment type="similarity">
    <text evidence="3">Belongs to the class-I pyridoxal-phosphate-dependent aminotransferase family.</text>
</comment>
<dbReference type="SUPFAM" id="SSF53383">
    <property type="entry name" value="PLP-dependent transferases"/>
    <property type="match status" value="1"/>
</dbReference>
<reference evidence="6 7" key="1">
    <citation type="submission" date="2019-08" db="EMBL/GenBank/DDBJ databases">
        <title>Archangium and Cystobacter genomes.</title>
        <authorList>
            <person name="Chen I.-C.K."/>
            <person name="Wielgoss S."/>
        </authorList>
    </citation>
    <scope>NUCLEOTIDE SEQUENCE [LARGE SCALE GENOMIC DNA]</scope>
    <source>
        <strain evidence="6 7">Cbm 6</strain>
    </source>
</reference>
<dbReference type="InterPro" id="IPR004839">
    <property type="entry name" value="Aminotransferase_I/II_large"/>
</dbReference>
<dbReference type="EC" id="2.6.1.-" evidence="3"/>
<dbReference type="Proteomes" id="UP001611383">
    <property type="component" value="Chromosome"/>
</dbReference>
<dbReference type="PROSITE" id="PS00105">
    <property type="entry name" value="AA_TRANSFER_CLASS_1"/>
    <property type="match status" value="1"/>
</dbReference>
<accession>A0ABY9WWQ3</accession>
<dbReference type="InterPro" id="IPR015421">
    <property type="entry name" value="PyrdxlP-dep_Trfase_major"/>
</dbReference>
<evidence type="ECO:0000256" key="4">
    <source>
        <dbReference type="SAM" id="MobiDB-lite"/>
    </source>
</evidence>
<feature type="domain" description="Aminotransferase class I/classII large" evidence="5">
    <location>
        <begin position="32"/>
        <end position="343"/>
    </location>
</feature>
<evidence type="ECO:0000313" key="6">
    <source>
        <dbReference type="EMBL" id="WNG47584.1"/>
    </source>
</evidence>
<dbReference type="GO" id="GO:0008483">
    <property type="term" value="F:transaminase activity"/>
    <property type="evidence" value="ECO:0007669"/>
    <property type="project" value="UniProtKB-KW"/>
</dbReference>
<keyword evidence="7" id="KW-1185">Reference proteome</keyword>
<comment type="cofactor">
    <cofactor evidence="1 3">
        <name>pyridoxal 5'-phosphate</name>
        <dbReference type="ChEBI" id="CHEBI:597326"/>
    </cofactor>
</comment>
<dbReference type="PANTHER" id="PTHR42885">
    <property type="entry name" value="HISTIDINOL-PHOSPHATE AMINOTRANSFERASE-RELATED"/>
    <property type="match status" value="1"/>
</dbReference>
<sequence>MSAGRDSVLPLPRPELQHLEPAPHGGDAAPGCVDFSTGVSPLPPPLAVLEAFRAADVRRYPHPTALPLREPVARLHGMPLDGVVVGNGSVELIWALARAFAGPGRHALVLTPAFGEYAQAVRASGATVDTLAAKGPPFEWDLEVLLATLRRQKPSLLFICRPSNPSLAVFPLEAVRAAAKAAPETLVVVDEAYQPLFEGVEPMRPEGNIVVLRSLTKVFALPGLRLGYLLGEPRLVHAVQASLPPWNVSAPALAAGRVALECLGQVDTVRTEISRLRRAQQELLSEAGAQVDATGGTFLLCRVPEARSFATAAVQAGIRVRDCTSLGLPHHIRLGVRLESDHALLRAAWRRIRETFE</sequence>